<dbReference type="PANTHER" id="PTHR33420">
    <property type="entry name" value="FIMBRIAL SUBUNIT ELFA-RELATED"/>
    <property type="match status" value="1"/>
</dbReference>
<comment type="caution">
    <text evidence="6">The sequence shown here is derived from an EMBL/GenBank/DDBJ whole genome shotgun (WGS) entry which is preliminary data.</text>
</comment>
<dbReference type="GO" id="GO:0009289">
    <property type="term" value="C:pilus"/>
    <property type="evidence" value="ECO:0007669"/>
    <property type="project" value="UniProtKB-SubCell"/>
</dbReference>
<evidence type="ECO:0000313" key="7">
    <source>
        <dbReference type="Proteomes" id="UP000005463"/>
    </source>
</evidence>
<organism evidence="6 7">
    <name type="scientific">Burkholderia ambifaria IOP40-10</name>
    <dbReference type="NCBI Taxonomy" id="396596"/>
    <lineage>
        <taxon>Bacteria</taxon>
        <taxon>Pseudomonadati</taxon>
        <taxon>Pseudomonadota</taxon>
        <taxon>Betaproteobacteria</taxon>
        <taxon>Burkholderiales</taxon>
        <taxon>Burkholderiaceae</taxon>
        <taxon>Burkholderia</taxon>
        <taxon>Burkholderia cepacia complex</taxon>
    </lineage>
</organism>
<dbReference type="SUPFAM" id="SSF49401">
    <property type="entry name" value="Bacterial adhesins"/>
    <property type="match status" value="1"/>
</dbReference>
<keyword evidence="3" id="KW-0281">Fimbrium</keyword>
<evidence type="ECO:0000256" key="4">
    <source>
        <dbReference type="SAM" id="SignalP"/>
    </source>
</evidence>
<feature type="domain" description="Fimbrial-type adhesion" evidence="5">
    <location>
        <begin position="192"/>
        <end position="339"/>
    </location>
</feature>
<comment type="similarity">
    <text evidence="2">Belongs to the fimbrial protein family.</text>
</comment>
<keyword evidence="4" id="KW-0732">Signal</keyword>
<evidence type="ECO:0000259" key="5">
    <source>
        <dbReference type="Pfam" id="PF00419"/>
    </source>
</evidence>
<dbReference type="Pfam" id="PF00419">
    <property type="entry name" value="Fimbrial"/>
    <property type="match status" value="1"/>
</dbReference>
<protein>
    <submittedName>
        <fullName evidence="6">Fimbrial protein</fullName>
    </submittedName>
</protein>
<comment type="subcellular location">
    <subcellularLocation>
        <location evidence="1">Fimbrium</location>
    </subcellularLocation>
</comment>
<dbReference type="PATRIC" id="fig|396596.7.peg.4308"/>
<dbReference type="RefSeq" id="WP_006752535.1">
    <property type="nucleotide sequence ID" value="NZ_ABLC01000083.1"/>
</dbReference>
<dbReference type="AlphaFoldDB" id="B1FH48"/>
<sequence>MVRIFLYTLITYALSIFLSPCANAREALSVAFPADITVKLNATANTRVTDWYYSSESTVGTYVGHANDGSVTPQFKYMYSTAAKVPGINGEPVDVVDLGNGIGIAAEGQFKHPDGSWGQWLNSARRNDSYPWKYGDRISARLAVALVRLNGSISPGHVDVSEKIDGYFEGLIYQDTKYSVHGIGTSGGFSLRAPTCQIQTKDIRVNMGNGISTSTFKKLGNRSSPVAFGVSMTCPAGINKLHYQLNPAGGSKIVGKPQNGTISLSNQGGQGDAFGVGVYIENGNPSTPLPLGQDIQINQYNPIQDSQQIQTNFTASYIQTAPNVKGGEANAKATYTLSYE</sequence>
<evidence type="ECO:0000313" key="6">
    <source>
        <dbReference type="EMBL" id="EDT03132.1"/>
    </source>
</evidence>
<reference evidence="6 7" key="1">
    <citation type="submission" date="2008-03" db="EMBL/GenBank/DDBJ databases">
        <title>Sequencing of the draft genome and assembly of Burkholderia ambifaria IOP40-10.</title>
        <authorList>
            <consortium name="US DOE Joint Genome Institute (JGI-PGF)"/>
            <person name="Copeland A."/>
            <person name="Lucas S."/>
            <person name="Lapidus A."/>
            <person name="Glavina del Rio T."/>
            <person name="Dalin E."/>
            <person name="Tice H."/>
            <person name="Bruce D."/>
            <person name="Goodwin L."/>
            <person name="Pitluck S."/>
            <person name="Larimer F."/>
            <person name="Land M.L."/>
            <person name="Hauser L."/>
            <person name="Tiedje J."/>
            <person name="Richardson P."/>
        </authorList>
    </citation>
    <scope>NUCLEOTIDE SEQUENCE [LARGE SCALE GENOMIC DNA]</scope>
    <source>
        <strain evidence="6 7">IOP40-10</strain>
    </source>
</reference>
<gene>
    <name evidence="6" type="ORF">BamIOP4010DRAFT_3358</name>
</gene>
<evidence type="ECO:0000256" key="2">
    <source>
        <dbReference type="ARBA" id="ARBA00006671"/>
    </source>
</evidence>
<dbReference type="InterPro" id="IPR036937">
    <property type="entry name" value="Adhesion_dom_fimbrial_sf"/>
</dbReference>
<evidence type="ECO:0000256" key="1">
    <source>
        <dbReference type="ARBA" id="ARBA00004561"/>
    </source>
</evidence>
<feature type="signal peptide" evidence="4">
    <location>
        <begin position="1"/>
        <end position="24"/>
    </location>
</feature>
<proteinExistence type="inferred from homology"/>
<name>B1FH48_9BURK</name>
<accession>B1FH48</accession>
<dbReference type="EMBL" id="ABLC01000083">
    <property type="protein sequence ID" value="EDT03132.1"/>
    <property type="molecule type" value="Genomic_DNA"/>
</dbReference>
<dbReference type="InterPro" id="IPR050263">
    <property type="entry name" value="Bact_Fimbrial_Adh_Pro"/>
</dbReference>
<dbReference type="InterPro" id="IPR008966">
    <property type="entry name" value="Adhesion_dom_sf"/>
</dbReference>
<dbReference type="GO" id="GO:0043709">
    <property type="term" value="P:cell adhesion involved in single-species biofilm formation"/>
    <property type="evidence" value="ECO:0007669"/>
    <property type="project" value="TreeGrafter"/>
</dbReference>
<dbReference type="Proteomes" id="UP000005463">
    <property type="component" value="Unassembled WGS sequence"/>
</dbReference>
<dbReference type="Gene3D" id="2.60.40.1090">
    <property type="entry name" value="Fimbrial-type adhesion domain"/>
    <property type="match status" value="1"/>
</dbReference>
<dbReference type="PANTHER" id="PTHR33420:SF14">
    <property type="entry name" value="TYPE 1 FIMBRIN D-MANNOSE SPECIFIC ADHESIN"/>
    <property type="match status" value="1"/>
</dbReference>
<evidence type="ECO:0000256" key="3">
    <source>
        <dbReference type="ARBA" id="ARBA00023263"/>
    </source>
</evidence>
<feature type="chain" id="PRO_5002761682" evidence="4">
    <location>
        <begin position="25"/>
        <end position="340"/>
    </location>
</feature>
<dbReference type="InterPro" id="IPR000259">
    <property type="entry name" value="Adhesion_dom_fimbrial"/>
</dbReference>